<feature type="chain" id="PRO_5015200080" description="Transmembrane protein" evidence="2">
    <location>
        <begin position="24"/>
        <end position="83"/>
    </location>
</feature>
<evidence type="ECO:0000313" key="3">
    <source>
        <dbReference type="EMBL" id="PON86766.1"/>
    </source>
</evidence>
<dbReference type="InParanoid" id="A0A2P5EMK7"/>
<keyword evidence="4" id="KW-1185">Reference proteome</keyword>
<accession>A0A2P5EMK7</accession>
<feature type="compositionally biased region" description="Polar residues" evidence="1">
    <location>
        <begin position="33"/>
        <end position="45"/>
    </location>
</feature>
<sequence>MKSLTAFLFTISLMLSIWLGVMAQARVLPPPSLSSSQKAPLNSNSERLRPTASKQPAIAASLRRIPPSIPNPTQNKLKPRNMG</sequence>
<feature type="region of interest" description="Disordered" evidence="1">
    <location>
        <begin position="29"/>
        <end position="83"/>
    </location>
</feature>
<proteinExistence type="predicted"/>
<reference evidence="4" key="1">
    <citation type="submission" date="2016-06" db="EMBL/GenBank/DDBJ databases">
        <title>Parallel loss of symbiosis genes in relatives of nitrogen-fixing non-legume Parasponia.</title>
        <authorList>
            <person name="Van Velzen R."/>
            <person name="Holmer R."/>
            <person name="Bu F."/>
            <person name="Rutten L."/>
            <person name="Van Zeijl A."/>
            <person name="Liu W."/>
            <person name="Santuari L."/>
            <person name="Cao Q."/>
            <person name="Sharma T."/>
            <person name="Shen D."/>
            <person name="Roswanjaya Y."/>
            <person name="Wardhani T."/>
            <person name="Kalhor M.S."/>
            <person name="Jansen J."/>
            <person name="Van den Hoogen J."/>
            <person name="Gungor B."/>
            <person name="Hartog M."/>
            <person name="Hontelez J."/>
            <person name="Verver J."/>
            <person name="Yang W.-C."/>
            <person name="Schijlen E."/>
            <person name="Repin R."/>
            <person name="Schilthuizen M."/>
            <person name="Schranz E."/>
            <person name="Heidstra R."/>
            <person name="Miyata K."/>
            <person name="Fedorova E."/>
            <person name="Kohlen W."/>
            <person name="Bisseling T."/>
            <person name="Smit S."/>
            <person name="Geurts R."/>
        </authorList>
    </citation>
    <scope>NUCLEOTIDE SEQUENCE [LARGE SCALE GENOMIC DNA]</scope>
    <source>
        <strain evidence="4">cv. RG33-2</strain>
    </source>
</reference>
<evidence type="ECO:0000256" key="2">
    <source>
        <dbReference type="SAM" id="SignalP"/>
    </source>
</evidence>
<evidence type="ECO:0000256" key="1">
    <source>
        <dbReference type="SAM" id="MobiDB-lite"/>
    </source>
</evidence>
<evidence type="ECO:0000313" key="4">
    <source>
        <dbReference type="Proteomes" id="UP000237000"/>
    </source>
</evidence>
<feature type="signal peptide" evidence="2">
    <location>
        <begin position="1"/>
        <end position="23"/>
    </location>
</feature>
<dbReference type="AlphaFoldDB" id="A0A2P5EMK7"/>
<dbReference type="OrthoDB" id="1733425at2759"/>
<dbReference type="Proteomes" id="UP000237000">
    <property type="component" value="Unassembled WGS sequence"/>
</dbReference>
<evidence type="ECO:0008006" key="5">
    <source>
        <dbReference type="Google" id="ProtNLM"/>
    </source>
</evidence>
<dbReference type="EMBL" id="JXTC01000126">
    <property type="protein sequence ID" value="PON86766.1"/>
    <property type="molecule type" value="Genomic_DNA"/>
</dbReference>
<gene>
    <name evidence="3" type="ORF">TorRG33x02_174150</name>
</gene>
<name>A0A2P5EMK7_TREOI</name>
<protein>
    <recommendedName>
        <fullName evidence="5">Transmembrane protein</fullName>
    </recommendedName>
</protein>
<organism evidence="3 4">
    <name type="scientific">Trema orientale</name>
    <name type="common">Charcoal tree</name>
    <name type="synonym">Celtis orientalis</name>
    <dbReference type="NCBI Taxonomy" id="63057"/>
    <lineage>
        <taxon>Eukaryota</taxon>
        <taxon>Viridiplantae</taxon>
        <taxon>Streptophyta</taxon>
        <taxon>Embryophyta</taxon>
        <taxon>Tracheophyta</taxon>
        <taxon>Spermatophyta</taxon>
        <taxon>Magnoliopsida</taxon>
        <taxon>eudicotyledons</taxon>
        <taxon>Gunneridae</taxon>
        <taxon>Pentapetalae</taxon>
        <taxon>rosids</taxon>
        <taxon>fabids</taxon>
        <taxon>Rosales</taxon>
        <taxon>Cannabaceae</taxon>
        <taxon>Trema</taxon>
    </lineage>
</organism>
<keyword evidence="2" id="KW-0732">Signal</keyword>
<comment type="caution">
    <text evidence="3">The sequence shown here is derived from an EMBL/GenBank/DDBJ whole genome shotgun (WGS) entry which is preliminary data.</text>
</comment>